<evidence type="ECO:0000259" key="1">
    <source>
        <dbReference type="Pfam" id="PF11716"/>
    </source>
</evidence>
<dbReference type="EMBL" id="UINC01065641">
    <property type="protein sequence ID" value="SVB95520.1"/>
    <property type="molecule type" value="Genomic_DNA"/>
</dbReference>
<organism evidence="2">
    <name type="scientific">marine metagenome</name>
    <dbReference type="NCBI Taxonomy" id="408172"/>
    <lineage>
        <taxon>unclassified sequences</taxon>
        <taxon>metagenomes</taxon>
        <taxon>ecological metagenomes</taxon>
    </lineage>
</organism>
<dbReference type="Gene3D" id="1.20.120.450">
    <property type="entry name" value="dinb family like domain"/>
    <property type="match status" value="1"/>
</dbReference>
<dbReference type="GO" id="GO:0046872">
    <property type="term" value="F:metal ion binding"/>
    <property type="evidence" value="ECO:0007669"/>
    <property type="project" value="InterPro"/>
</dbReference>
<dbReference type="InterPro" id="IPR017517">
    <property type="entry name" value="Maleyloyr_isom"/>
</dbReference>
<proteinExistence type="predicted"/>
<dbReference type="InterPro" id="IPR017520">
    <property type="entry name" value="CHP03086"/>
</dbReference>
<dbReference type="NCBIfam" id="TIGR03086">
    <property type="entry name" value="TIGR03086 family metal-binding protein"/>
    <property type="match status" value="1"/>
</dbReference>
<evidence type="ECO:0000313" key="2">
    <source>
        <dbReference type="EMBL" id="SVB95520.1"/>
    </source>
</evidence>
<gene>
    <name evidence="2" type="ORF">METZ01_LOCUS248374</name>
</gene>
<dbReference type="Pfam" id="PF11716">
    <property type="entry name" value="MDMPI_N"/>
    <property type="match status" value="1"/>
</dbReference>
<dbReference type="InterPro" id="IPR024344">
    <property type="entry name" value="MDMPI_metal-binding"/>
</dbReference>
<reference evidence="2" key="1">
    <citation type="submission" date="2018-05" db="EMBL/GenBank/DDBJ databases">
        <authorList>
            <person name="Lanie J.A."/>
            <person name="Ng W.-L."/>
            <person name="Kazmierczak K.M."/>
            <person name="Andrzejewski T.M."/>
            <person name="Davidsen T.M."/>
            <person name="Wayne K.J."/>
            <person name="Tettelin H."/>
            <person name="Glass J.I."/>
            <person name="Rusch D."/>
            <person name="Podicherti R."/>
            <person name="Tsui H.-C.T."/>
            <person name="Winkler M.E."/>
        </authorList>
    </citation>
    <scope>NUCLEOTIDE SEQUENCE</scope>
</reference>
<dbReference type="AlphaFoldDB" id="A0A382I7A4"/>
<sequence>MEAKERVRACGEMLAELVQRTERDQFDLPTPCSEWKVVDLLGHVTTGAHLFAASIRGEEFEIGNPTDRVGDDHAASFRAAIDSFGSAIDEADDFDVLISMPFGELPLSMVLEVFGFDVLLHCWDLARATSQNFDPPTEILDSVAAFAHGFVNDGLRDAGAFRPEVSVEDDIPAIDRLAAFCGRTP</sequence>
<feature type="domain" description="Mycothiol-dependent maleylpyruvate isomerase metal-binding" evidence="1">
    <location>
        <begin position="7"/>
        <end position="126"/>
    </location>
</feature>
<name>A0A382I7A4_9ZZZZ</name>
<dbReference type="InterPro" id="IPR034660">
    <property type="entry name" value="DinB/YfiT-like"/>
</dbReference>
<protein>
    <recommendedName>
        <fullName evidence="1">Mycothiol-dependent maleylpyruvate isomerase metal-binding domain-containing protein</fullName>
    </recommendedName>
</protein>
<dbReference type="SUPFAM" id="SSF109854">
    <property type="entry name" value="DinB/YfiT-like putative metalloenzymes"/>
    <property type="match status" value="1"/>
</dbReference>
<dbReference type="NCBIfam" id="TIGR03083">
    <property type="entry name" value="maleylpyruvate isomerase family mycothiol-dependent enzyme"/>
    <property type="match status" value="1"/>
</dbReference>
<accession>A0A382I7A4</accession>